<protein>
    <submittedName>
        <fullName evidence="6">3-hydroxyisobutyrate dehydrogenase</fullName>
    </submittedName>
</protein>
<dbReference type="SUPFAM" id="SSF51735">
    <property type="entry name" value="NAD(P)-binding Rossmann-fold domains"/>
    <property type="match status" value="1"/>
</dbReference>
<evidence type="ECO:0000256" key="1">
    <source>
        <dbReference type="ARBA" id="ARBA00023002"/>
    </source>
</evidence>
<dbReference type="Pfam" id="PF03446">
    <property type="entry name" value="NAD_binding_2"/>
    <property type="match status" value="1"/>
</dbReference>
<feature type="active site" evidence="3">
    <location>
        <position position="176"/>
    </location>
</feature>
<dbReference type="RefSeq" id="WP_108309484.1">
    <property type="nucleotide sequence ID" value="NZ_CP020921.1"/>
</dbReference>
<evidence type="ECO:0000313" key="7">
    <source>
        <dbReference type="Proteomes" id="UP000244792"/>
    </source>
</evidence>
<evidence type="ECO:0000259" key="4">
    <source>
        <dbReference type="Pfam" id="PF03446"/>
    </source>
</evidence>
<dbReference type="InterPro" id="IPR008927">
    <property type="entry name" value="6-PGluconate_DH-like_C_sf"/>
</dbReference>
<evidence type="ECO:0000256" key="3">
    <source>
        <dbReference type="PIRSR" id="PIRSR000103-1"/>
    </source>
</evidence>
<keyword evidence="1" id="KW-0560">Oxidoreductase</keyword>
<dbReference type="EMBL" id="CP020921">
    <property type="protein sequence ID" value="AWB10701.1"/>
    <property type="molecule type" value="Genomic_DNA"/>
</dbReference>
<dbReference type="KEGG" id="taci:TDSAC_1361"/>
<keyword evidence="7" id="KW-1185">Reference proteome</keyword>
<dbReference type="GO" id="GO:0051287">
    <property type="term" value="F:NAD binding"/>
    <property type="evidence" value="ECO:0007669"/>
    <property type="project" value="InterPro"/>
</dbReference>
<proteinExistence type="predicted"/>
<dbReference type="Gene3D" id="3.40.50.720">
    <property type="entry name" value="NAD(P)-binding Rossmann-like Domain"/>
    <property type="match status" value="1"/>
</dbReference>
<dbReference type="Proteomes" id="UP000244792">
    <property type="component" value="Chromosome"/>
</dbReference>
<evidence type="ECO:0000256" key="2">
    <source>
        <dbReference type="ARBA" id="ARBA00023027"/>
    </source>
</evidence>
<sequence length="292" mass="31549">MRIDPQTTNVGFIGTGVMGKNMAGHILDAGYKLFVYNRTKSKTEELLKKGAIFLPIDELARTCNLVITMVGFPKDVEEVYLGDNGLLKNARKDSILIDMTTSPPSLAVKIDTEAKRRGIYFLDAPVSGGDIGAKNATLSIMVGGNKEIFNTVLPIFNLMGKNIVYQGKAGSGQHTKMCNQIVIATNMIGVAESLCYAIKSGLDPEKVLKSIGGGAAGSWSLTNLGPKMLKGDFAPGFYVKHFIKDMKIALDEAIKMGIKLPGLELALSLYEELSKIGEDNSGTQAIFKLYMK</sequence>
<dbReference type="InterPro" id="IPR036291">
    <property type="entry name" value="NAD(P)-bd_dom_sf"/>
</dbReference>
<evidence type="ECO:0000313" key="6">
    <source>
        <dbReference type="EMBL" id="AWB10701.1"/>
    </source>
</evidence>
<organism evidence="6 7">
    <name type="scientific">Thermodesulfobium acidiphilum</name>
    <dbReference type="NCBI Taxonomy" id="1794699"/>
    <lineage>
        <taxon>Bacteria</taxon>
        <taxon>Pseudomonadati</taxon>
        <taxon>Thermodesulfobiota</taxon>
        <taxon>Thermodesulfobiia</taxon>
        <taxon>Thermodesulfobiales</taxon>
        <taxon>Thermodesulfobiaceae</taxon>
        <taxon>Thermodesulfobium</taxon>
    </lineage>
</organism>
<evidence type="ECO:0000259" key="5">
    <source>
        <dbReference type="Pfam" id="PF14833"/>
    </source>
</evidence>
<dbReference type="PANTHER" id="PTHR43060:SF15">
    <property type="entry name" value="3-HYDROXYISOBUTYRATE DEHYDROGENASE-LIKE 1, MITOCHONDRIAL-RELATED"/>
    <property type="match status" value="1"/>
</dbReference>
<dbReference type="Gene3D" id="1.10.1040.10">
    <property type="entry name" value="N-(1-d-carboxylethyl)-l-norvaline Dehydrogenase, domain 2"/>
    <property type="match status" value="1"/>
</dbReference>
<feature type="domain" description="3-hydroxyisobutyrate dehydrogenase-like NAD-binding" evidence="5">
    <location>
        <begin position="170"/>
        <end position="290"/>
    </location>
</feature>
<dbReference type="InterPro" id="IPR006115">
    <property type="entry name" value="6PGDH_NADP-bd"/>
</dbReference>
<dbReference type="GO" id="GO:0050661">
    <property type="term" value="F:NADP binding"/>
    <property type="evidence" value="ECO:0007669"/>
    <property type="project" value="InterPro"/>
</dbReference>
<gene>
    <name evidence="6" type="ORF">TDSAC_1361</name>
</gene>
<dbReference type="AlphaFoldDB" id="A0A2R4W1L6"/>
<dbReference type="PANTHER" id="PTHR43060">
    <property type="entry name" value="3-HYDROXYISOBUTYRATE DEHYDROGENASE-LIKE 1, MITOCHONDRIAL-RELATED"/>
    <property type="match status" value="1"/>
</dbReference>
<dbReference type="SUPFAM" id="SSF48179">
    <property type="entry name" value="6-phosphogluconate dehydrogenase C-terminal domain-like"/>
    <property type="match status" value="1"/>
</dbReference>
<dbReference type="PIRSF" id="PIRSF000103">
    <property type="entry name" value="HIBADH"/>
    <property type="match status" value="1"/>
</dbReference>
<dbReference type="Pfam" id="PF14833">
    <property type="entry name" value="NAD_binding_11"/>
    <property type="match status" value="1"/>
</dbReference>
<feature type="domain" description="6-phosphogluconate dehydrogenase NADP-binding" evidence="4">
    <location>
        <begin position="9"/>
        <end position="167"/>
    </location>
</feature>
<dbReference type="InterPro" id="IPR013328">
    <property type="entry name" value="6PGD_dom2"/>
</dbReference>
<keyword evidence="2" id="KW-0520">NAD</keyword>
<dbReference type="InterPro" id="IPR029154">
    <property type="entry name" value="HIBADH-like_NADP-bd"/>
</dbReference>
<name>A0A2R4W1L6_THEAF</name>
<reference evidence="6 7" key="1">
    <citation type="submission" date="2017-04" db="EMBL/GenBank/DDBJ databases">
        <title>Genomic insights into metabolism of Thermodesulfobium acidiphilum.</title>
        <authorList>
            <person name="Toshchakov S.V."/>
            <person name="Frolov E.N."/>
            <person name="Kublanov I.V."/>
            <person name="Samarov N.I."/>
            <person name="Novikov A."/>
            <person name="Lebedinsky A.V."/>
            <person name="Bonch-Osmolovskaya E.A."/>
            <person name="Chernyh N.A."/>
        </authorList>
    </citation>
    <scope>NUCLEOTIDE SEQUENCE [LARGE SCALE GENOMIC DNA]</scope>
    <source>
        <strain evidence="6 7">3127-1</strain>
    </source>
</reference>
<accession>A0A2R4W1L6</accession>
<dbReference type="GO" id="GO:0016491">
    <property type="term" value="F:oxidoreductase activity"/>
    <property type="evidence" value="ECO:0007669"/>
    <property type="project" value="UniProtKB-KW"/>
</dbReference>
<dbReference type="InterPro" id="IPR015815">
    <property type="entry name" value="HIBADH-related"/>
</dbReference>
<dbReference type="OrthoDB" id="9786703at2"/>